<feature type="domain" description="Semialdehyde dehydrogenase NAD-binding" evidence="7">
    <location>
        <begin position="3"/>
        <end position="118"/>
    </location>
</feature>
<comment type="similarity">
    <text evidence="5">Belongs to the NAGSA dehydrogenase family. Type 1 subfamily.</text>
</comment>
<comment type="pathway">
    <text evidence="5">Amino-acid biosynthesis; L-arginine biosynthesis; N(2)-acetyl-L-ornithine from L-glutamate: step 3/4.</text>
</comment>
<accession>A0ABU7V0L6</accession>
<evidence type="ECO:0000256" key="6">
    <source>
        <dbReference type="PROSITE-ProRule" id="PRU10010"/>
    </source>
</evidence>
<evidence type="ECO:0000256" key="5">
    <source>
        <dbReference type="HAMAP-Rule" id="MF_00150"/>
    </source>
</evidence>
<protein>
    <recommendedName>
        <fullName evidence="5">N-acetyl-gamma-glutamyl-phosphate reductase</fullName>
        <shortName evidence="5">AGPR</shortName>
        <ecNumber evidence="5">1.2.1.38</ecNumber>
    </recommendedName>
    <alternativeName>
        <fullName evidence="5">N-acetyl-glutamate semialdehyde dehydrogenase</fullName>
        <shortName evidence="5">NAGSA dehydrogenase</shortName>
    </alternativeName>
</protein>
<dbReference type="Pfam" id="PF22698">
    <property type="entry name" value="Semialdhyde_dhC_1"/>
    <property type="match status" value="1"/>
</dbReference>
<dbReference type="InterPro" id="IPR050085">
    <property type="entry name" value="AGPR"/>
</dbReference>
<evidence type="ECO:0000313" key="8">
    <source>
        <dbReference type="EMBL" id="MEF2156240.1"/>
    </source>
</evidence>
<evidence type="ECO:0000256" key="1">
    <source>
        <dbReference type="ARBA" id="ARBA00022571"/>
    </source>
</evidence>
<dbReference type="PANTHER" id="PTHR32338">
    <property type="entry name" value="N-ACETYL-GAMMA-GLUTAMYL-PHOSPHATE REDUCTASE, CHLOROPLASTIC-RELATED-RELATED"/>
    <property type="match status" value="1"/>
</dbReference>
<dbReference type="Proteomes" id="UP001356170">
    <property type="component" value="Unassembled WGS sequence"/>
</dbReference>
<dbReference type="EMBL" id="JAZHBO010000002">
    <property type="protein sequence ID" value="MEF2156240.1"/>
    <property type="molecule type" value="Genomic_DNA"/>
</dbReference>
<reference evidence="8 9" key="1">
    <citation type="submission" date="2024-01" db="EMBL/GenBank/DDBJ databases">
        <title>Novel species of the genus Luteimonas isolated from rivers.</title>
        <authorList>
            <person name="Lu H."/>
        </authorList>
    </citation>
    <scope>NUCLEOTIDE SEQUENCE [LARGE SCALE GENOMIC DNA]</scope>
    <source>
        <strain evidence="8 9">FXH3W</strain>
    </source>
</reference>
<proteinExistence type="inferred from homology"/>
<evidence type="ECO:0000313" key="9">
    <source>
        <dbReference type="Proteomes" id="UP001356170"/>
    </source>
</evidence>
<dbReference type="RefSeq" id="WP_331704083.1">
    <property type="nucleotide sequence ID" value="NZ_JAZHBO010000002.1"/>
</dbReference>
<evidence type="ECO:0000259" key="7">
    <source>
        <dbReference type="SMART" id="SM00859"/>
    </source>
</evidence>
<name>A0ABU7V0L6_9GAMM</name>
<feature type="active site" evidence="5 6">
    <location>
        <position position="126"/>
    </location>
</feature>
<dbReference type="NCBIfam" id="TIGR01850">
    <property type="entry name" value="argC"/>
    <property type="match status" value="1"/>
</dbReference>
<dbReference type="InterPro" id="IPR000706">
    <property type="entry name" value="AGPR_type-1"/>
</dbReference>
<comment type="caution">
    <text evidence="8">The sequence shown here is derived from an EMBL/GenBank/DDBJ whole genome shotgun (WGS) entry which is preliminary data.</text>
</comment>
<dbReference type="CDD" id="cd23936">
    <property type="entry name" value="AGPR_C_ARG5_6_like"/>
    <property type="match status" value="1"/>
</dbReference>
<dbReference type="InterPro" id="IPR000534">
    <property type="entry name" value="Semialdehyde_DH_NAD-bd"/>
</dbReference>
<keyword evidence="9" id="KW-1185">Reference proteome</keyword>
<keyword evidence="1 5" id="KW-0055">Arginine biosynthesis</keyword>
<comment type="function">
    <text evidence="5">Catalyzes the NADPH-dependent reduction of N-acetyl-5-glutamyl phosphate to yield N-acetyl-L-glutamate 5-semialdehyde.</text>
</comment>
<dbReference type="Gene3D" id="3.40.50.720">
    <property type="entry name" value="NAD(P)-binding Rossmann-like Domain"/>
    <property type="match status" value="1"/>
</dbReference>
<evidence type="ECO:0000256" key="4">
    <source>
        <dbReference type="ARBA" id="ARBA00023002"/>
    </source>
</evidence>
<evidence type="ECO:0000256" key="2">
    <source>
        <dbReference type="ARBA" id="ARBA00022605"/>
    </source>
</evidence>
<organism evidence="8 9">
    <name type="scientific">Aquilutibacter rugosus</name>
    <dbReference type="NCBI Taxonomy" id="3115820"/>
    <lineage>
        <taxon>Bacteria</taxon>
        <taxon>Pseudomonadati</taxon>
        <taxon>Pseudomonadota</taxon>
        <taxon>Gammaproteobacteria</taxon>
        <taxon>Lysobacterales</taxon>
        <taxon>Lysobacteraceae</taxon>
        <taxon>Aquilutibacter</taxon>
    </lineage>
</organism>
<dbReference type="GO" id="GO:0003942">
    <property type="term" value="F:N-acetyl-gamma-glutamyl-phosphate reductase activity"/>
    <property type="evidence" value="ECO:0007669"/>
    <property type="project" value="UniProtKB-EC"/>
</dbReference>
<sequence length="317" mass="34207">MKRVGLVGARGYTGAELLKLIAAHPQLELAFISSRERLGQSVDGFDLRYVDHDPQALAAIPVDAVLLAVPNGKAAMYAEAFSAAQPIAVIVDLSADHRFDERWVYGLPEHHREALRGARLISNPGCYATAMQLALVPLARAGWLDASFPPQCFGVSGYSGAGTTPSDKNNLELLHDNLMPYASIGHVHEREVSRQLGTAIEFMPNVAEFFSGITMTVNAHLNAPRTAAQVHELLTAAYADEPLLELTETAPWVRDIAGAHGARIGGIVVSENGRRVVIHSTLDNLLKGAATQAMQNINLALGHEELTGIPRFERTTK</sequence>
<comment type="catalytic activity">
    <reaction evidence="5">
        <text>N-acetyl-L-glutamate 5-semialdehyde + phosphate + NADP(+) = N-acetyl-L-glutamyl 5-phosphate + NADPH + H(+)</text>
        <dbReference type="Rhea" id="RHEA:21588"/>
        <dbReference type="ChEBI" id="CHEBI:15378"/>
        <dbReference type="ChEBI" id="CHEBI:29123"/>
        <dbReference type="ChEBI" id="CHEBI:43474"/>
        <dbReference type="ChEBI" id="CHEBI:57783"/>
        <dbReference type="ChEBI" id="CHEBI:57936"/>
        <dbReference type="ChEBI" id="CHEBI:58349"/>
        <dbReference type="EC" id="1.2.1.38"/>
    </reaction>
</comment>
<dbReference type="SUPFAM" id="SSF51735">
    <property type="entry name" value="NAD(P)-binding Rossmann-fold domains"/>
    <property type="match status" value="1"/>
</dbReference>
<dbReference type="SUPFAM" id="SSF55347">
    <property type="entry name" value="Glyceraldehyde-3-phosphate dehydrogenase-like, C-terminal domain"/>
    <property type="match status" value="1"/>
</dbReference>
<evidence type="ECO:0000256" key="3">
    <source>
        <dbReference type="ARBA" id="ARBA00022857"/>
    </source>
</evidence>
<gene>
    <name evidence="5 8" type="primary">argC</name>
    <name evidence="8" type="ORF">V3390_08385</name>
</gene>
<dbReference type="Gene3D" id="3.30.360.10">
    <property type="entry name" value="Dihydrodipicolinate Reductase, domain 2"/>
    <property type="match status" value="1"/>
</dbReference>
<dbReference type="CDD" id="cd24149">
    <property type="entry name" value="AGPR_N_ARG5_6_like"/>
    <property type="match status" value="1"/>
</dbReference>
<dbReference type="InterPro" id="IPR058924">
    <property type="entry name" value="AGPR_dimerisation_dom"/>
</dbReference>
<dbReference type="EC" id="1.2.1.38" evidence="5"/>
<keyword evidence="4 5" id="KW-0560">Oxidoreductase</keyword>
<dbReference type="SMART" id="SM00859">
    <property type="entry name" value="Semialdhyde_dh"/>
    <property type="match status" value="1"/>
</dbReference>
<comment type="subcellular location">
    <subcellularLocation>
        <location evidence="5">Cytoplasm</location>
    </subcellularLocation>
</comment>
<dbReference type="PROSITE" id="PS01224">
    <property type="entry name" value="ARGC"/>
    <property type="match status" value="1"/>
</dbReference>
<keyword evidence="5" id="KW-0963">Cytoplasm</keyword>
<dbReference type="InterPro" id="IPR023013">
    <property type="entry name" value="AGPR_AS"/>
</dbReference>
<dbReference type="Pfam" id="PF01118">
    <property type="entry name" value="Semialdhyde_dh"/>
    <property type="match status" value="1"/>
</dbReference>
<dbReference type="InterPro" id="IPR036291">
    <property type="entry name" value="NAD(P)-bd_dom_sf"/>
</dbReference>
<keyword evidence="3 5" id="KW-0521">NADP</keyword>
<dbReference type="HAMAP" id="MF_00150">
    <property type="entry name" value="ArgC_type1"/>
    <property type="match status" value="1"/>
</dbReference>
<keyword evidence="2 5" id="KW-0028">Amino-acid biosynthesis</keyword>
<dbReference type="PANTHER" id="PTHR32338:SF10">
    <property type="entry name" value="N-ACETYL-GAMMA-GLUTAMYL-PHOSPHATE REDUCTASE, CHLOROPLASTIC-RELATED"/>
    <property type="match status" value="1"/>
</dbReference>